<gene>
    <name evidence="1" type="ORF">PCOR1329_LOCUS19741</name>
</gene>
<dbReference type="Proteomes" id="UP001189429">
    <property type="component" value="Unassembled WGS sequence"/>
</dbReference>
<dbReference type="InterPro" id="IPR010036">
    <property type="entry name" value="MDP_1_eu_arc"/>
</dbReference>
<dbReference type="PANTHER" id="PTHR17901">
    <property type="entry name" value="MAGNESIUM-DEPENDENT PHOSPHATASE 1 MDP1"/>
    <property type="match status" value="1"/>
</dbReference>
<dbReference type="Gene3D" id="3.40.50.1000">
    <property type="entry name" value="HAD superfamily/HAD-like"/>
    <property type="match status" value="1"/>
</dbReference>
<evidence type="ECO:0000313" key="2">
    <source>
        <dbReference type="Proteomes" id="UP001189429"/>
    </source>
</evidence>
<proteinExistence type="predicted"/>
<organism evidence="1 2">
    <name type="scientific">Prorocentrum cordatum</name>
    <dbReference type="NCBI Taxonomy" id="2364126"/>
    <lineage>
        <taxon>Eukaryota</taxon>
        <taxon>Sar</taxon>
        <taxon>Alveolata</taxon>
        <taxon>Dinophyceae</taxon>
        <taxon>Prorocentrales</taxon>
        <taxon>Prorocentraceae</taxon>
        <taxon>Prorocentrum</taxon>
    </lineage>
</organism>
<dbReference type="EMBL" id="CAUYUJ010006335">
    <property type="protein sequence ID" value="CAK0817013.1"/>
    <property type="molecule type" value="Genomic_DNA"/>
</dbReference>
<sequence length="262" mass="28148">MHQLWSDGPGGLALHAGWPDFGGAPFRRCADGTLRDRRGERVALHAGAGLALAELADCPSWRSRGVVVGVASCSSEPQWARACLRAFRLGDGRALSDLVDVVVIMKGSKTAHLRSIAAHAGCTLQEVLFVDNEPGGAGGGGVEAGWVPKPQAAYCRLLLALSAGTLRLVEHPAVDSWHITEAFVAPRAVGVPGAFSSLMAHRLGFSGYYIVGFNFEDPEGAGYHVVVFTEHNNQWLPIAAVQQLWRDLGYDFIQYAYAHYNL</sequence>
<reference evidence="1" key="1">
    <citation type="submission" date="2023-10" db="EMBL/GenBank/DDBJ databases">
        <authorList>
            <person name="Chen Y."/>
            <person name="Shah S."/>
            <person name="Dougan E. K."/>
            <person name="Thang M."/>
            <person name="Chan C."/>
        </authorList>
    </citation>
    <scope>NUCLEOTIDE SEQUENCE [LARGE SCALE GENOMIC DNA]</scope>
</reference>
<protein>
    <submittedName>
        <fullName evidence="1">Uncharacterized protein</fullName>
    </submittedName>
</protein>
<dbReference type="PANTHER" id="PTHR17901:SF14">
    <property type="entry name" value="MAGNESIUM-DEPENDENT PHOSPHATASE 1"/>
    <property type="match status" value="1"/>
</dbReference>
<dbReference type="InterPro" id="IPR023214">
    <property type="entry name" value="HAD_sf"/>
</dbReference>
<keyword evidence="2" id="KW-1185">Reference proteome</keyword>
<dbReference type="Pfam" id="PF12689">
    <property type="entry name" value="Acid_PPase"/>
    <property type="match status" value="1"/>
</dbReference>
<evidence type="ECO:0000313" key="1">
    <source>
        <dbReference type="EMBL" id="CAK0817013.1"/>
    </source>
</evidence>
<accession>A0ABN9RDF0</accession>
<name>A0ABN9RDF0_9DINO</name>
<comment type="caution">
    <text evidence="1">The sequence shown here is derived from an EMBL/GenBank/DDBJ whole genome shotgun (WGS) entry which is preliminary data.</text>
</comment>